<dbReference type="InterPro" id="IPR000330">
    <property type="entry name" value="SNF2_N"/>
</dbReference>
<evidence type="ECO:0000313" key="2">
    <source>
        <dbReference type="Proteomes" id="UP000515135"/>
    </source>
</evidence>
<dbReference type="AlphaFoldDB" id="A0A6P4YP72"/>
<dbReference type="GO" id="GO:0005524">
    <property type="term" value="F:ATP binding"/>
    <property type="evidence" value="ECO:0007669"/>
    <property type="project" value="InterPro"/>
</dbReference>
<evidence type="ECO:0000313" key="3">
    <source>
        <dbReference type="RefSeq" id="XP_019623474.1"/>
    </source>
</evidence>
<feature type="domain" description="SNF2 N-terminal" evidence="1">
    <location>
        <begin position="47"/>
        <end position="87"/>
    </location>
</feature>
<dbReference type="OrthoDB" id="448448at2759"/>
<dbReference type="SUPFAM" id="SSF52540">
    <property type="entry name" value="P-loop containing nucleoside triphosphate hydrolases"/>
    <property type="match status" value="1"/>
</dbReference>
<sequence>FSDEDYEKPFFRNHSLVGKKEPFVLSPAGETPVVQIPATINRYLRDYQREGVKFLYRQYEAGMGAILGDDMGLGKTVQVISFLSAVLGRTGTREDITNFKK</sequence>
<dbReference type="Proteomes" id="UP000515135">
    <property type="component" value="Unplaced"/>
</dbReference>
<dbReference type="KEGG" id="bbel:109469412"/>
<evidence type="ECO:0000259" key="1">
    <source>
        <dbReference type="Pfam" id="PF00176"/>
    </source>
</evidence>
<dbReference type="PANTHER" id="PTHR45629:SF7">
    <property type="entry name" value="DNA EXCISION REPAIR PROTEIN ERCC-6-RELATED"/>
    <property type="match status" value="1"/>
</dbReference>
<dbReference type="InterPro" id="IPR050496">
    <property type="entry name" value="SNF2_RAD54_helicase_repair"/>
</dbReference>
<reference evidence="3" key="1">
    <citation type="submission" date="2025-08" db="UniProtKB">
        <authorList>
            <consortium name="RefSeq"/>
        </authorList>
    </citation>
    <scope>IDENTIFICATION</scope>
    <source>
        <tissue evidence="3">Gonad</tissue>
    </source>
</reference>
<dbReference type="RefSeq" id="XP_019623474.1">
    <property type="nucleotide sequence ID" value="XM_019767915.1"/>
</dbReference>
<dbReference type="Pfam" id="PF00176">
    <property type="entry name" value="SNF2-rel_dom"/>
    <property type="match status" value="1"/>
</dbReference>
<feature type="non-terminal residue" evidence="3">
    <location>
        <position position="1"/>
    </location>
</feature>
<gene>
    <name evidence="3" type="primary">LOC109469412</name>
</gene>
<proteinExistence type="predicted"/>
<dbReference type="Gene3D" id="3.40.50.10810">
    <property type="entry name" value="Tandem AAA-ATPase domain"/>
    <property type="match status" value="1"/>
</dbReference>
<dbReference type="PANTHER" id="PTHR45629">
    <property type="entry name" value="SNF2/RAD54 FAMILY MEMBER"/>
    <property type="match status" value="1"/>
</dbReference>
<dbReference type="GeneID" id="109469412"/>
<name>A0A6P4YP72_BRABE</name>
<accession>A0A6P4YP72</accession>
<feature type="non-terminal residue" evidence="3">
    <location>
        <position position="101"/>
    </location>
</feature>
<keyword evidence="2" id="KW-1185">Reference proteome</keyword>
<organism evidence="2 3">
    <name type="scientific">Branchiostoma belcheri</name>
    <name type="common">Amphioxus</name>
    <dbReference type="NCBI Taxonomy" id="7741"/>
    <lineage>
        <taxon>Eukaryota</taxon>
        <taxon>Metazoa</taxon>
        <taxon>Chordata</taxon>
        <taxon>Cephalochordata</taxon>
        <taxon>Leptocardii</taxon>
        <taxon>Amphioxiformes</taxon>
        <taxon>Branchiostomatidae</taxon>
        <taxon>Branchiostoma</taxon>
    </lineage>
</organism>
<protein>
    <submittedName>
        <fullName evidence="3">DNA excision repair protein ERCC-6-like 2</fullName>
    </submittedName>
</protein>
<dbReference type="InterPro" id="IPR027417">
    <property type="entry name" value="P-loop_NTPase"/>
</dbReference>
<dbReference type="InterPro" id="IPR038718">
    <property type="entry name" value="SNF2-like_sf"/>
</dbReference>